<protein>
    <submittedName>
        <fullName evidence="3">NADP-dependent oxidoreductase</fullName>
    </submittedName>
</protein>
<dbReference type="PANTHER" id="PTHR44154:SF1">
    <property type="entry name" value="QUINONE OXIDOREDUCTASE"/>
    <property type="match status" value="1"/>
</dbReference>
<dbReference type="Proteomes" id="UP000669179">
    <property type="component" value="Unassembled WGS sequence"/>
</dbReference>
<dbReference type="InterPro" id="IPR051603">
    <property type="entry name" value="Zinc-ADH_QOR/CCCR"/>
</dbReference>
<feature type="domain" description="Enoyl reductase (ER)" evidence="2">
    <location>
        <begin position="10"/>
        <end position="310"/>
    </location>
</feature>
<organism evidence="3 4">
    <name type="scientific">Actinomadura barringtoniae</name>
    <dbReference type="NCBI Taxonomy" id="1427535"/>
    <lineage>
        <taxon>Bacteria</taxon>
        <taxon>Bacillati</taxon>
        <taxon>Actinomycetota</taxon>
        <taxon>Actinomycetes</taxon>
        <taxon>Streptosporangiales</taxon>
        <taxon>Thermomonosporaceae</taxon>
        <taxon>Actinomadura</taxon>
    </lineage>
</organism>
<dbReference type="InterPro" id="IPR020843">
    <property type="entry name" value="ER"/>
</dbReference>
<dbReference type="SUPFAM" id="SSF51735">
    <property type="entry name" value="NAD(P)-binding Rossmann-fold domains"/>
    <property type="match status" value="1"/>
</dbReference>
<comment type="caution">
    <text evidence="3">The sequence shown here is derived from an EMBL/GenBank/DDBJ whole genome shotgun (WGS) entry which is preliminary data.</text>
</comment>
<dbReference type="RefSeq" id="WP_208262957.1">
    <property type="nucleotide sequence ID" value="NZ_JAGEOJ010000028.1"/>
</dbReference>
<sequence>MRAVIVRAFGGPDVLEHHDVPTPDPGPGQVRIRVQAAAVNPVDAATRTGDLTRAGLMAERSPIGIGWDAAGTIDATGPGVTAFAAGDAVIGLRDRLDVPLGAYAQHLVLDAAAVAPAPAGVPPEQAATLPLNALTAWQSLDTLDLPEGATLLVTGAAGALGAYAVELAAQRGLRVAATAAAADEAFVRGLGATWFVPRTTSDLPADVRAHVPGGVDGALDAAVIGARALEAVRNRGAFVAVVGGGAPFPLRGTRVTNVWISADGDQLTQISELAASGRLTMRVADVLPLKDAAHAHQRLQEGGLRGRLILTP</sequence>
<evidence type="ECO:0000256" key="1">
    <source>
        <dbReference type="ARBA" id="ARBA00022857"/>
    </source>
</evidence>
<dbReference type="InterPro" id="IPR036291">
    <property type="entry name" value="NAD(P)-bd_dom_sf"/>
</dbReference>
<reference evidence="3" key="1">
    <citation type="submission" date="2021-03" db="EMBL/GenBank/DDBJ databases">
        <authorList>
            <person name="Kanchanasin P."/>
            <person name="Saeng-In P."/>
            <person name="Phongsopitanun W."/>
            <person name="Yuki M."/>
            <person name="Kudo T."/>
            <person name="Ohkuma M."/>
            <person name="Tanasupawat S."/>
        </authorList>
    </citation>
    <scope>NUCLEOTIDE SEQUENCE</scope>
    <source>
        <strain evidence="3">GKU 128</strain>
    </source>
</reference>
<dbReference type="CDD" id="cd05289">
    <property type="entry name" value="MDR_like_2"/>
    <property type="match status" value="1"/>
</dbReference>
<evidence type="ECO:0000259" key="2">
    <source>
        <dbReference type="SMART" id="SM00829"/>
    </source>
</evidence>
<keyword evidence="4" id="KW-1185">Reference proteome</keyword>
<dbReference type="GO" id="GO:0016491">
    <property type="term" value="F:oxidoreductase activity"/>
    <property type="evidence" value="ECO:0007669"/>
    <property type="project" value="InterPro"/>
</dbReference>
<dbReference type="SMART" id="SM00829">
    <property type="entry name" value="PKS_ER"/>
    <property type="match status" value="1"/>
</dbReference>
<dbReference type="InterPro" id="IPR013154">
    <property type="entry name" value="ADH-like_N"/>
</dbReference>
<dbReference type="EMBL" id="JAGEOJ010000028">
    <property type="protein sequence ID" value="MBO2454738.1"/>
    <property type="molecule type" value="Genomic_DNA"/>
</dbReference>
<gene>
    <name evidence="3" type="ORF">J4573_47155</name>
</gene>
<dbReference type="InterPro" id="IPR011032">
    <property type="entry name" value="GroES-like_sf"/>
</dbReference>
<dbReference type="SUPFAM" id="SSF50129">
    <property type="entry name" value="GroES-like"/>
    <property type="match status" value="1"/>
</dbReference>
<dbReference type="Gene3D" id="3.40.50.720">
    <property type="entry name" value="NAD(P)-binding Rossmann-like Domain"/>
    <property type="match status" value="1"/>
</dbReference>
<dbReference type="Pfam" id="PF08240">
    <property type="entry name" value="ADH_N"/>
    <property type="match status" value="1"/>
</dbReference>
<name>A0A939PMD8_9ACTN</name>
<accession>A0A939PMD8</accession>
<dbReference type="PANTHER" id="PTHR44154">
    <property type="entry name" value="QUINONE OXIDOREDUCTASE"/>
    <property type="match status" value="1"/>
</dbReference>
<dbReference type="Gene3D" id="3.90.180.10">
    <property type="entry name" value="Medium-chain alcohol dehydrogenases, catalytic domain"/>
    <property type="match status" value="1"/>
</dbReference>
<evidence type="ECO:0000313" key="4">
    <source>
        <dbReference type="Proteomes" id="UP000669179"/>
    </source>
</evidence>
<keyword evidence="1" id="KW-0521">NADP</keyword>
<dbReference type="AlphaFoldDB" id="A0A939PMD8"/>
<evidence type="ECO:0000313" key="3">
    <source>
        <dbReference type="EMBL" id="MBO2454738.1"/>
    </source>
</evidence>
<proteinExistence type="predicted"/>
<dbReference type="Pfam" id="PF13602">
    <property type="entry name" value="ADH_zinc_N_2"/>
    <property type="match status" value="1"/>
</dbReference>